<sequence length="189" mass="21610">MKVCTKCGESKELSGFYRNRATLDGLQYVCKECSRAAAQDWKAENRTPTHNSWRSMRERCNNPSHENYPSYGKRGIAVCERWDSFENFLQDMGTRPDGHTIDRIDVNGDYEPGNCSWATNEEQQRNRRDTAWFDLGVLGEIPRIAFKPEGTNPRTFSGRLERGWTLEEAITGIKGISCPIQERAMSTSC</sequence>
<evidence type="ECO:0008006" key="3">
    <source>
        <dbReference type="Google" id="ProtNLM"/>
    </source>
</evidence>
<reference evidence="1 2" key="1">
    <citation type="submission" date="2019-02" db="EMBL/GenBank/DDBJ databases">
        <title>Deep-cultivation of Planctomycetes and their phenomic and genomic characterization uncovers novel biology.</title>
        <authorList>
            <person name="Wiegand S."/>
            <person name="Jogler M."/>
            <person name="Boedeker C."/>
            <person name="Pinto D."/>
            <person name="Vollmers J."/>
            <person name="Rivas-Marin E."/>
            <person name="Kohn T."/>
            <person name="Peeters S.H."/>
            <person name="Heuer A."/>
            <person name="Rast P."/>
            <person name="Oberbeckmann S."/>
            <person name="Bunk B."/>
            <person name="Jeske O."/>
            <person name="Meyerdierks A."/>
            <person name="Storesund J.E."/>
            <person name="Kallscheuer N."/>
            <person name="Luecker S."/>
            <person name="Lage O.M."/>
            <person name="Pohl T."/>
            <person name="Merkel B.J."/>
            <person name="Hornburger P."/>
            <person name="Mueller R.-W."/>
            <person name="Bruemmer F."/>
            <person name="Labrenz M."/>
            <person name="Spormann A.M."/>
            <person name="Op den Camp H."/>
            <person name="Overmann J."/>
            <person name="Amann R."/>
            <person name="Jetten M.S.M."/>
            <person name="Mascher T."/>
            <person name="Medema M.H."/>
            <person name="Devos D.P."/>
            <person name="Kaster A.-K."/>
            <person name="Ovreas L."/>
            <person name="Rohde M."/>
            <person name="Galperin M.Y."/>
            <person name="Jogler C."/>
        </authorList>
    </citation>
    <scope>NUCLEOTIDE SEQUENCE [LARGE SCALE GENOMIC DNA]</scope>
    <source>
        <strain evidence="1 2">TBK1r</strain>
    </source>
</reference>
<name>A0ABX5XIU7_9BACT</name>
<organism evidence="1 2">
    <name type="scientific">Stieleria magnilauensis</name>
    <dbReference type="NCBI Taxonomy" id="2527963"/>
    <lineage>
        <taxon>Bacteria</taxon>
        <taxon>Pseudomonadati</taxon>
        <taxon>Planctomycetota</taxon>
        <taxon>Planctomycetia</taxon>
        <taxon>Pirellulales</taxon>
        <taxon>Pirellulaceae</taxon>
        <taxon>Stieleria</taxon>
    </lineage>
</organism>
<accession>A0ABX5XIU7</accession>
<keyword evidence="2" id="KW-1185">Reference proteome</keyword>
<proteinExistence type="predicted"/>
<gene>
    <name evidence="1" type="ORF">TBK1r_05810</name>
</gene>
<evidence type="ECO:0000313" key="2">
    <source>
        <dbReference type="Proteomes" id="UP000318081"/>
    </source>
</evidence>
<dbReference type="EMBL" id="CP036432">
    <property type="protein sequence ID" value="QDV81662.1"/>
    <property type="molecule type" value="Genomic_DNA"/>
</dbReference>
<dbReference type="Proteomes" id="UP000318081">
    <property type="component" value="Chromosome"/>
</dbReference>
<evidence type="ECO:0000313" key="1">
    <source>
        <dbReference type="EMBL" id="QDV81662.1"/>
    </source>
</evidence>
<protein>
    <recommendedName>
        <fullName evidence="3">HNH endonuclease</fullName>
    </recommendedName>
</protein>